<evidence type="ECO:0000256" key="2">
    <source>
        <dbReference type="ARBA" id="ARBA00022737"/>
    </source>
</evidence>
<keyword evidence="2" id="KW-0677">Repeat</keyword>
<dbReference type="FunFam" id="2.10.230.10:FF:000001">
    <property type="entry name" value="DnaJ subfamily A member 2"/>
    <property type="match status" value="1"/>
</dbReference>
<dbReference type="InterPro" id="IPR018253">
    <property type="entry name" value="DnaJ_domain_CS"/>
</dbReference>
<sequence>MAVEAKYYEILEVEVDAEDHEIKKAYRKLAMKYHPDKNPEEGDRFKEISHAYEILSDPEKRAQYDRYGEDGPGGGAGGFGEGGLDDLFANLFGGGGGGGGAHFDFGGMGGMGGGYGMPPRSRKGESMKYPLQVTLEDLYNGKRTKLALEKNVICSNCSGKGGKTGAVKKCGGCQGRGFQVAMRQIGMGMIQQMQVPCGDCNATGEIAKDRCKKCKGKKVTVEKKYLEVFVEKGMSDGQKIVMKGEGDQEPGVEPGDVILVVNLKQHPIFERKSNDIICNLTITLTEALCGFEKVITHLDGRGIRVFHPAGSVIKPGMVKRIPHEGMPIYKRPDDRGDLYVKFDVEFPKDKFTTPENLKLLESILPARPAPAVSKHEIVDDCSLLMADIDSFGSTGNSKNAYEEDNDSDEEETTGTQCAQQ</sequence>
<evidence type="ECO:0000256" key="5">
    <source>
        <dbReference type="PROSITE-ProRule" id="PRU00546"/>
    </source>
</evidence>
<evidence type="ECO:0000256" key="6">
    <source>
        <dbReference type="SAM" id="MobiDB-lite"/>
    </source>
</evidence>
<feature type="domain" description="CR-type" evidence="8">
    <location>
        <begin position="141"/>
        <end position="223"/>
    </location>
</feature>
<dbReference type="STRING" id="763407.A0A167MN49"/>
<dbReference type="InterPro" id="IPR002939">
    <property type="entry name" value="DnaJ_C"/>
</dbReference>
<feature type="domain" description="J" evidence="7">
    <location>
        <begin position="6"/>
        <end position="68"/>
    </location>
</feature>
<dbReference type="InterPro" id="IPR001623">
    <property type="entry name" value="DnaJ_domain"/>
</dbReference>
<dbReference type="GO" id="GO:0051082">
    <property type="term" value="F:unfolded protein binding"/>
    <property type="evidence" value="ECO:0007669"/>
    <property type="project" value="InterPro"/>
</dbReference>
<keyword evidence="10" id="KW-1185">Reference proteome</keyword>
<dbReference type="PROSITE" id="PS50076">
    <property type="entry name" value="DNAJ_2"/>
    <property type="match status" value="1"/>
</dbReference>
<dbReference type="GO" id="GO:0008270">
    <property type="term" value="F:zinc ion binding"/>
    <property type="evidence" value="ECO:0007669"/>
    <property type="project" value="UniProtKB-KW"/>
</dbReference>
<evidence type="ECO:0008006" key="11">
    <source>
        <dbReference type="Google" id="ProtNLM"/>
    </source>
</evidence>
<protein>
    <recommendedName>
        <fullName evidence="11">J domain-containing protein</fullName>
    </recommendedName>
</protein>
<dbReference type="CDD" id="cd10719">
    <property type="entry name" value="DnaJ_zf"/>
    <property type="match status" value="1"/>
</dbReference>
<evidence type="ECO:0000256" key="3">
    <source>
        <dbReference type="ARBA" id="ARBA00022771"/>
    </source>
</evidence>
<dbReference type="HAMAP" id="MF_01152">
    <property type="entry name" value="DnaJ"/>
    <property type="match status" value="1"/>
</dbReference>
<feature type="zinc finger region" description="CR-type" evidence="5">
    <location>
        <begin position="141"/>
        <end position="223"/>
    </location>
</feature>
<dbReference type="SUPFAM" id="SSF57938">
    <property type="entry name" value="DnaJ/Hsp40 cysteine-rich domain"/>
    <property type="match status" value="1"/>
</dbReference>
<dbReference type="GO" id="GO:0006457">
    <property type="term" value="P:protein folding"/>
    <property type="evidence" value="ECO:0007669"/>
    <property type="project" value="InterPro"/>
</dbReference>
<dbReference type="SUPFAM" id="SSF49493">
    <property type="entry name" value="HSP40/DnaJ peptide-binding domain"/>
    <property type="match status" value="2"/>
</dbReference>
<dbReference type="InterPro" id="IPR036869">
    <property type="entry name" value="J_dom_sf"/>
</dbReference>
<accession>A0A167MN49</accession>
<evidence type="ECO:0000256" key="1">
    <source>
        <dbReference type="ARBA" id="ARBA00022723"/>
    </source>
</evidence>
<dbReference type="Gene3D" id="2.10.230.10">
    <property type="entry name" value="Heat shock protein DnaJ, cysteine-rich domain"/>
    <property type="match status" value="1"/>
</dbReference>
<dbReference type="Pfam" id="PF00684">
    <property type="entry name" value="DnaJ_CXXCXGXG"/>
    <property type="match status" value="1"/>
</dbReference>
<evidence type="ECO:0000313" key="9">
    <source>
        <dbReference type="EMBL" id="OAD73336.1"/>
    </source>
</evidence>
<dbReference type="Pfam" id="PF01556">
    <property type="entry name" value="DnaJ_C"/>
    <property type="match status" value="1"/>
</dbReference>
<dbReference type="InterPro" id="IPR001305">
    <property type="entry name" value="HSP_DnaJ_Cys-rich_dom"/>
</dbReference>
<dbReference type="AlphaFoldDB" id="A0A167MN49"/>
<keyword evidence="1 5" id="KW-0479">Metal-binding</keyword>
<dbReference type="CDD" id="cd10747">
    <property type="entry name" value="DnaJ_C"/>
    <property type="match status" value="1"/>
</dbReference>
<feature type="compositionally biased region" description="Acidic residues" evidence="6">
    <location>
        <begin position="402"/>
        <end position="412"/>
    </location>
</feature>
<dbReference type="SUPFAM" id="SSF46565">
    <property type="entry name" value="Chaperone J-domain"/>
    <property type="match status" value="1"/>
</dbReference>
<dbReference type="PROSITE" id="PS51188">
    <property type="entry name" value="ZF_CR"/>
    <property type="match status" value="1"/>
</dbReference>
<evidence type="ECO:0000313" key="10">
    <source>
        <dbReference type="Proteomes" id="UP000077315"/>
    </source>
</evidence>
<dbReference type="OrthoDB" id="550424at2759"/>
<evidence type="ECO:0000256" key="4">
    <source>
        <dbReference type="ARBA" id="ARBA00022833"/>
    </source>
</evidence>
<proteinExistence type="inferred from homology"/>
<organism evidence="9 10">
    <name type="scientific">Phycomyces blakesleeanus (strain ATCC 8743b / DSM 1359 / FGSC 10004 / NBRC 33097 / NRRL 1555)</name>
    <dbReference type="NCBI Taxonomy" id="763407"/>
    <lineage>
        <taxon>Eukaryota</taxon>
        <taxon>Fungi</taxon>
        <taxon>Fungi incertae sedis</taxon>
        <taxon>Mucoromycota</taxon>
        <taxon>Mucoromycotina</taxon>
        <taxon>Mucoromycetes</taxon>
        <taxon>Mucorales</taxon>
        <taxon>Phycomycetaceae</taxon>
        <taxon>Phycomyces</taxon>
    </lineage>
</organism>
<dbReference type="Proteomes" id="UP000077315">
    <property type="component" value="Unassembled WGS sequence"/>
</dbReference>
<dbReference type="PROSITE" id="PS00636">
    <property type="entry name" value="DNAJ_1"/>
    <property type="match status" value="1"/>
</dbReference>
<dbReference type="RefSeq" id="XP_018291376.1">
    <property type="nucleotide sequence ID" value="XM_018439323.1"/>
</dbReference>
<evidence type="ECO:0000259" key="7">
    <source>
        <dbReference type="PROSITE" id="PS50076"/>
    </source>
</evidence>
<dbReference type="GO" id="GO:0009408">
    <property type="term" value="P:response to heat"/>
    <property type="evidence" value="ECO:0007669"/>
    <property type="project" value="InterPro"/>
</dbReference>
<dbReference type="Gene3D" id="2.60.260.20">
    <property type="entry name" value="Urease metallochaperone UreE, N-terminal domain"/>
    <property type="match status" value="2"/>
</dbReference>
<dbReference type="SMART" id="SM00271">
    <property type="entry name" value="DnaJ"/>
    <property type="match status" value="1"/>
</dbReference>
<evidence type="ECO:0000259" key="8">
    <source>
        <dbReference type="PROSITE" id="PS51188"/>
    </source>
</evidence>
<dbReference type="InterPro" id="IPR036410">
    <property type="entry name" value="HSP_DnaJ_Cys-rich_dom_sf"/>
</dbReference>
<dbReference type="InterPro" id="IPR012724">
    <property type="entry name" value="DnaJ"/>
</dbReference>
<dbReference type="InterPro" id="IPR008971">
    <property type="entry name" value="HSP40/DnaJ_pept-bd"/>
</dbReference>
<dbReference type="CDD" id="cd06257">
    <property type="entry name" value="DnaJ"/>
    <property type="match status" value="1"/>
</dbReference>
<dbReference type="EMBL" id="KV440981">
    <property type="protein sequence ID" value="OAD73336.1"/>
    <property type="molecule type" value="Genomic_DNA"/>
</dbReference>
<dbReference type="PANTHER" id="PTHR43888">
    <property type="entry name" value="DNAJ-LIKE-2, ISOFORM A-RELATED"/>
    <property type="match status" value="1"/>
</dbReference>
<dbReference type="PRINTS" id="PR00625">
    <property type="entry name" value="JDOMAIN"/>
</dbReference>
<keyword evidence="4 5" id="KW-0862">Zinc</keyword>
<dbReference type="GO" id="GO:0030544">
    <property type="term" value="F:Hsp70 protein binding"/>
    <property type="evidence" value="ECO:0007669"/>
    <property type="project" value="InterPro"/>
</dbReference>
<dbReference type="FunFam" id="2.60.260.20:FF:000003">
    <property type="entry name" value="DnaJ subfamily A member 2"/>
    <property type="match status" value="1"/>
</dbReference>
<feature type="region of interest" description="Disordered" evidence="6">
    <location>
        <begin position="392"/>
        <end position="420"/>
    </location>
</feature>
<dbReference type="Gene3D" id="1.10.287.110">
    <property type="entry name" value="DnaJ domain"/>
    <property type="match status" value="1"/>
</dbReference>
<dbReference type="FunFam" id="1.10.287.110:FF:000041">
    <property type="entry name" value="Chaperone protein DNAj, putative"/>
    <property type="match status" value="1"/>
</dbReference>
<dbReference type="InterPro" id="IPR044713">
    <property type="entry name" value="DNJA1/2-like"/>
</dbReference>
<dbReference type="VEuPathDB" id="FungiDB:PHYBLDRAFT_187064"/>
<reference evidence="10" key="1">
    <citation type="submission" date="2015-06" db="EMBL/GenBank/DDBJ databases">
        <title>Expansion of signal transduction pathways in fungi by whole-genome duplication.</title>
        <authorList>
            <consortium name="DOE Joint Genome Institute"/>
            <person name="Corrochano L.M."/>
            <person name="Kuo A."/>
            <person name="Marcet-Houben M."/>
            <person name="Polaino S."/>
            <person name="Salamov A."/>
            <person name="Villalobos J.M."/>
            <person name="Alvarez M.I."/>
            <person name="Avalos J."/>
            <person name="Benito E.P."/>
            <person name="Benoit I."/>
            <person name="Burger G."/>
            <person name="Camino L.P."/>
            <person name="Canovas D."/>
            <person name="Cerda-Olmedo E."/>
            <person name="Cheng J.-F."/>
            <person name="Dominguez A."/>
            <person name="Elias M."/>
            <person name="Eslava A.P."/>
            <person name="Glaser F."/>
            <person name="Grimwood J."/>
            <person name="Gutierrez G."/>
            <person name="Heitman J."/>
            <person name="Henrissat B."/>
            <person name="Iturriaga E.A."/>
            <person name="Lang B.F."/>
            <person name="Lavin J.L."/>
            <person name="Lee S."/>
            <person name="Li W."/>
            <person name="Lindquist E."/>
            <person name="Lopez-Garcia S."/>
            <person name="Luque E.M."/>
            <person name="Marcos A.T."/>
            <person name="Martin J."/>
            <person name="McCluskey K."/>
            <person name="Medina H.R."/>
            <person name="Miralles-Duran A."/>
            <person name="Miyazaki A."/>
            <person name="Munoz-Torres E."/>
            <person name="Oguiza J.A."/>
            <person name="Ohm R."/>
            <person name="Olmedo M."/>
            <person name="Orejas M."/>
            <person name="Ortiz-Castellanos L."/>
            <person name="Pisabarro A.G."/>
            <person name="Rodriguez-Romero J."/>
            <person name="Ruiz-Herrera J."/>
            <person name="Ruiz-Vazquez R."/>
            <person name="Sanz C."/>
            <person name="Schackwitz W."/>
            <person name="Schmutz J."/>
            <person name="Shahriari M."/>
            <person name="Shelest E."/>
            <person name="Silva-Franco F."/>
            <person name="Soanes D."/>
            <person name="Syed K."/>
            <person name="Tagua V.G."/>
            <person name="Talbot N.J."/>
            <person name="Thon M."/>
            <person name="De vries R.P."/>
            <person name="Wiebenga A."/>
            <person name="Yadav J.S."/>
            <person name="Braun E.L."/>
            <person name="Baker S."/>
            <person name="Garre V."/>
            <person name="Horwitz B."/>
            <person name="Torres-Martinez S."/>
            <person name="Idnurm A."/>
            <person name="Herrera-Estrella A."/>
            <person name="Gabaldon T."/>
            <person name="Grigoriev I.V."/>
        </authorList>
    </citation>
    <scope>NUCLEOTIDE SEQUENCE [LARGE SCALE GENOMIC DNA]</scope>
    <source>
        <strain evidence="10">NRRL 1555(-)</strain>
    </source>
</reference>
<dbReference type="Pfam" id="PF00226">
    <property type="entry name" value="DnaJ"/>
    <property type="match status" value="1"/>
</dbReference>
<dbReference type="GeneID" id="29000229"/>
<dbReference type="GO" id="GO:0005524">
    <property type="term" value="F:ATP binding"/>
    <property type="evidence" value="ECO:0007669"/>
    <property type="project" value="InterPro"/>
</dbReference>
<keyword evidence="3 5" id="KW-0863">Zinc-finger</keyword>
<dbReference type="InParanoid" id="A0A167MN49"/>
<name>A0A167MN49_PHYB8</name>
<gene>
    <name evidence="9" type="ORF">PHYBLDRAFT_187064</name>
</gene>